<accession>A0ABW5C1V0</accession>
<evidence type="ECO:0000313" key="2">
    <source>
        <dbReference type="EMBL" id="MFD2216412.1"/>
    </source>
</evidence>
<keyword evidence="3" id="KW-1185">Reference proteome</keyword>
<sequence>MNIIYEDSYVGDNNAVSHILSSLPSNEHLEWVELKTKEEPYGININYNLEVEQKITKKQ</sequence>
<dbReference type="InterPro" id="IPR032250">
    <property type="entry name" value="DUF4825"/>
</dbReference>
<feature type="domain" description="DUF4825" evidence="1">
    <location>
        <begin position="5"/>
        <end position="57"/>
    </location>
</feature>
<evidence type="ECO:0000313" key="3">
    <source>
        <dbReference type="Proteomes" id="UP001597318"/>
    </source>
</evidence>
<protein>
    <submittedName>
        <fullName evidence="2">DUF4825 domain-containing protein</fullName>
    </submittedName>
</protein>
<dbReference type="Pfam" id="PF16107">
    <property type="entry name" value="DUF4825"/>
    <property type="match status" value="1"/>
</dbReference>
<organism evidence="2 3">
    <name type="scientific">Metabacillus endolithicus</name>
    <dbReference type="NCBI Taxonomy" id="1535204"/>
    <lineage>
        <taxon>Bacteria</taxon>
        <taxon>Bacillati</taxon>
        <taxon>Bacillota</taxon>
        <taxon>Bacilli</taxon>
        <taxon>Bacillales</taxon>
        <taxon>Bacillaceae</taxon>
        <taxon>Metabacillus</taxon>
    </lineage>
</organism>
<gene>
    <name evidence="2" type="ORF">ACFSKK_22305</name>
</gene>
<comment type="caution">
    <text evidence="2">The sequence shown here is derived from an EMBL/GenBank/DDBJ whole genome shotgun (WGS) entry which is preliminary data.</text>
</comment>
<dbReference type="EMBL" id="JBHUIK010000007">
    <property type="protein sequence ID" value="MFD2216412.1"/>
    <property type="molecule type" value="Genomic_DNA"/>
</dbReference>
<proteinExistence type="predicted"/>
<dbReference type="RefSeq" id="WP_379053432.1">
    <property type="nucleotide sequence ID" value="NZ_JBHUIK010000007.1"/>
</dbReference>
<reference evidence="3" key="1">
    <citation type="journal article" date="2019" name="Int. J. Syst. Evol. Microbiol.">
        <title>The Global Catalogue of Microorganisms (GCM) 10K type strain sequencing project: providing services to taxonomists for standard genome sequencing and annotation.</title>
        <authorList>
            <consortium name="The Broad Institute Genomics Platform"/>
            <consortium name="The Broad Institute Genome Sequencing Center for Infectious Disease"/>
            <person name="Wu L."/>
            <person name="Ma J."/>
        </authorList>
    </citation>
    <scope>NUCLEOTIDE SEQUENCE [LARGE SCALE GENOMIC DNA]</scope>
    <source>
        <strain evidence="3">CGMCC 1.15474</strain>
    </source>
</reference>
<name>A0ABW5C1V0_9BACI</name>
<dbReference type="Proteomes" id="UP001597318">
    <property type="component" value="Unassembled WGS sequence"/>
</dbReference>
<evidence type="ECO:0000259" key="1">
    <source>
        <dbReference type="Pfam" id="PF16107"/>
    </source>
</evidence>